<feature type="region of interest" description="Disordered" evidence="1">
    <location>
        <begin position="95"/>
        <end position="158"/>
    </location>
</feature>
<evidence type="ECO:0000256" key="1">
    <source>
        <dbReference type="SAM" id="MobiDB-lite"/>
    </source>
</evidence>
<evidence type="ECO:0000313" key="3">
    <source>
        <dbReference type="Proteomes" id="UP000007148"/>
    </source>
</evidence>
<dbReference type="HOGENOM" id="CLU_1098856_0_0_1"/>
<dbReference type="AlphaFoldDB" id="G4TMU7"/>
<dbReference type="Proteomes" id="UP000007148">
    <property type="component" value="Unassembled WGS sequence"/>
</dbReference>
<accession>G4TMU7</accession>
<gene>
    <name evidence="2" type="ORF">PIIN_06580</name>
</gene>
<protein>
    <submittedName>
        <fullName evidence="2">Uncharacterized protein</fullName>
    </submittedName>
</protein>
<name>G4TMU7_SERID</name>
<sequence length="253" mass="28993">MSRLQRWLRKLGSRTKKRRRSVYVDDQQRQQQLRYEEWQRGYEAWRQAQGLSEPWPLSQDHTETRQKDMTEEDEFSDNFVCEDDRKARFSEPEDVVAGFGPGLETGQQALRRRRRISSPEFSQVPQKKKATSGGPSKAARGQKRHRRNGETVSLGGGATRSALPSAMDYYTLTSIANSWGMVPVVMKRTGDRREGVGDEYIASSGILRGEEMRPLLLLRSDTAQKRAMSFTYGDSEQDNDEIELMSFKTMAAN</sequence>
<keyword evidence="3" id="KW-1185">Reference proteome</keyword>
<dbReference type="EMBL" id="CAFZ01000175">
    <property type="protein sequence ID" value="CCA72643.1"/>
    <property type="molecule type" value="Genomic_DNA"/>
</dbReference>
<feature type="compositionally biased region" description="Basic and acidic residues" evidence="1">
    <location>
        <begin position="60"/>
        <end position="69"/>
    </location>
</feature>
<feature type="region of interest" description="Disordered" evidence="1">
    <location>
        <begin position="50"/>
        <end position="73"/>
    </location>
</feature>
<proteinExistence type="predicted"/>
<reference evidence="2 3" key="1">
    <citation type="journal article" date="2011" name="PLoS Pathog.">
        <title>Endophytic Life Strategies Decoded by Genome and Transcriptome Analyses of the Mutualistic Root Symbiont Piriformospora indica.</title>
        <authorList>
            <person name="Zuccaro A."/>
            <person name="Lahrmann U."/>
            <person name="Guldener U."/>
            <person name="Langen G."/>
            <person name="Pfiffi S."/>
            <person name="Biedenkopf D."/>
            <person name="Wong P."/>
            <person name="Samans B."/>
            <person name="Grimm C."/>
            <person name="Basiewicz M."/>
            <person name="Murat C."/>
            <person name="Martin F."/>
            <person name="Kogel K.H."/>
        </authorList>
    </citation>
    <scope>NUCLEOTIDE SEQUENCE [LARGE SCALE GENOMIC DNA]</scope>
    <source>
        <strain evidence="2 3">DSM 11827</strain>
    </source>
</reference>
<dbReference type="InParanoid" id="G4TMU7"/>
<organism evidence="2 3">
    <name type="scientific">Serendipita indica (strain DSM 11827)</name>
    <name type="common">Root endophyte fungus</name>
    <name type="synonym">Piriformospora indica</name>
    <dbReference type="NCBI Taxonomy" id="1109443"/>
    <lineage>
        <taxon>Eukaryota</taxon>
        <taxon>Fungi</taxon>
        <taxon>Dikarya</taxon>
        <taxon>Basidiomycota</taxon>
        <taxon>Agaricomycotina</taxon>
        <taxon>Agaricomycetes</taxon>
        <taxon>Sebacinales</taxon>
        <taxon>Serendipitaceae</taxon>
        <taxon>Serendipita</taxon>
    </lineage>
</organism>
<comment type="caution">
    <text evidence="2">The sequence shown here is derived from an EMBL/GenBank/DDBJ whole genome shotgun (WGS) entry which is preliminary data.</text>
</comment>
<evidence type="ECO:0000313" key="2">
    <source>
        <dbReference type="EMBL" id="CCA72643.1"/>
    </source>
</evidence>